<reference evidence="3" key="1">
    <citation type="journal article" date="2019" name="Int. J. Syst. Evol. Microbiol.">
        <title>The Global Catalogue of Microorganisms (GCM) 10K type strain sequencing project: providing services to taxonomists for standard genome sequencing and annotation.</title>
        <authorList>
            <consortium name="The Broad Institute Genomics Platform"/>
            <consortium name="The Broad Institute Genome Sequencing Center for Infectious Disease"/>
            <person name="Wu L."/>
            <person name="Ma J."/>
        </authorList>
    </citation>
    <scope>NUCLEOTIDE SEQUENCE [LARGE SCALE GENOMIC DNA]</scope>
    <source>
        <strain evidence="3">JCM 16013</strain>
    </source>
</reference>
<sequence length="173" mass="17726">MVDNDPASHRDPASAEAVGRRRAAGIYGAIVTAAIFAASSGLTTAALVVAVVVTLVVYWLAEEYAELLGEQIEEGRLPSLRRIGGALAGTWPMVTASFLPLAAAVIARLSGASNLVAANAGLAVVVVLLAVHSWSAARAAQLTGWRLMGATATAVGLGLTMIGLKNFVLLNLH</sequence>
<name>A0ABP5CRI5_9ACTN</name>
<dbReference type="Proteomes" id="UP001499854">
    <property type="component" value="Unassembled WGS sequence"/>
</dbReference>
<comment type="caution">
    <text evidence="2">The sequence shown here is derived from an EMBL/GenBank/DDBJ whole genome shotgun (WGS) entry which is preliminary data.</text>
</comment>
<protein>
    <recommendedName>
        <fullName evidence="4">Integral membrane protein</fullName>
    </recommendedName>
</protein>
<evidence type="ECO:0000313" key="2">
    <source>
        <dbReference type="EMBL" id="GAA1966912.1"/>
    </source>
</evidence>
<feature type="transmembrane region" description="Helical" evidence="1">
    <location>
        <begin position="83"/>
        <end position="107"/>
    </location>
</feature>
<feature type="transmembrane region" description="Helical" evidence="1">
    <location>
        <begin position="30"/>
        <end position="61"/>
    </location>
</feature>
<organism evidence="2 3">
    <name type="scientific">Catenulispora subtropica</name>
    <dbReference type="NCBI Taxonomy" id="450798"/>
    <lineage>
        <taxon>Bacteria</taxon>
        <taxon>Bacillati</taxon>
        <taxon>Actinomycetota</taxon>
        <taxon>Actinomycetes</taxon>
        <taxon>Catenulisporales</taxon>
        <taxon>Catenulisporaceae</taxon>
        <taxon>Catenulispora</taxon>
    </lineage>
</organism>
<dbReference type="RefSeq" id="WP_344657231.1">
    <property type="nucleotide sequence ID" value="NZ_BAAAQM010000012.1"/>
</dbReference>
<dbReference type="EMBL" id="BAAAQM010000012">
    <property type="protein sequence ID" value="GAA1966912.1"/>
    <property type="molecule type" value="Genomic_DNA"/>
</dbReference>
<evidence type="ECO:0008006" key="4">
    <source>
        <dbReference type="Google" id="ProtNLM"/>
    </source>
</evidence>
<evidence type="ECO:0000256" key="1">
    <source>
        <dbReference type="SAM" id="Phobius"/>
    </source>
</evidence>
<keyword evidence="3" id="KW-1185">Reference proteome</keyword>
<proteinExistence type="predicted"/>
<keyword evidence="1" id="KW-0812">Transmembrane</keyword>
<feature type="transmembrane region" description="Helical" evidence="1">
    <location>
        <begin position="114"/>
        <end position="135"/>
    </location>
</feature>
<keyword evidence="1" id="KW-0472">Membrane</keyword>
<feature type="transmembrane region" description="Helical" evidence="1">
    <location>
        <begin position="147"/>
        <end position="168"/>
    </location>
</feature>
<keyword evidence="1" id="KW-1133">Transmembrane helix</keyword>
<evidence type="ECO:0000313" key="3">
    <source>
        <dbReference type="Proteomes" id="UP001499854"/>
    </source>
</evidence>
<gene>
    <name evidence="2" type="ORF">GCM10009838_26040</name>
</gene>
<accession>A0ABP5CRI5</accession>